<feature type="region of interest" description="Disordered" evidence="1">
    <location>
        <begin position="390"/>
        <end position="421"/>
    </location>
</feature>
<dbReference type="GO" id="GO:0005096">
    <property type="term" value="F:GTPase activator activity"/>
    <property type="evidence" value="ECO:0007669"/>
    <property type="project" value="InterPro"/>
</dbReference>
<dbReference type="InterPro" id="IPR046859">
    <property type="entry name" value="RGPA/RALGAPB_N"/>
</dbReference>
<dbReference type="PANTHER" id="PTHR21344:SF1">
    <property type="entry name" value="RAL GTPASE-ACTIVATING PROTEIN SUBUNIT BETA"/>
    <property type="match status" value="1"/>
</dbReference>
<evidence type="ECO:0000256" key="1">
    <source>
        <dbReference type="SAM" id="MobiDB-lite"/>
    </source>
</evidence>
<evidence type="ECO:0000259" key="2">
    <source>
        <dbReference type="Pfam" id="PF20412"/>
    </source>
</evidence>
<reference evidence="3" key="1">
    <citation type="submission" date="2019-08" db="EMBL/GenBank/DDBJ databases">
        <title>The genome of the North American firefly Photinus pyralis.</title>
        <authorList>
            <consortium name="Photinus pyralis genome working group"/>
            <person name="Fallon T.R."/>
            <person name="Sander Lower S.E."/>
            <person name="Weng J.-K."/>
        </authorList>
    </citation>
    <scope>NUCLEOTIDE SEQUENCE</scope>
    <source>
        <strain evidence="3">TRF0915ILg1</strain>
        <tissue evidence="3">Whole body</tissue>
    </source>
</reference>
<sequence>MNLGLFNRVNFKESTENKGMYSEWTSLSPLVQSCGPEGHSVLDKFGITIGREVTLSVVRQLASNLGIAQAAEPSPLDSDKEVQWCMEVICFGLSLPLTEHDVIKDCVNVYCEWLSSLLPTCKVCVPRPVCNEPNMYARKIITHCHHLFVPREGEGQDTINRQAVLCHRVLRTLQQVTHESKILERETWESLLLFLLAINDTLLAPPSVKDDVADQLCERVLSVLFEVWLIACARCFPSPPLWKTLRECCMNWRHRVALIEQWNRVNLALTSRVLSFMYGPTFPELKIGDDDLIPAGMSNSCVAQSWYRFLNTIGNPASLTKPEVVSQTPKFLHFAISSESVMDPCHHSCLQSLPLIFLKAIKGIAGQVDAFLGIAQPAWWEDVVTGGNTDKNKEVGSISTTSTHSPTPPPQRRLAKSFSVAPSSVTKGIPKASLIGLTSSRGSAVISSSSAPSSGPSSTSSLSSLTSQGTESRSPLAPERAKCNSILHLFGEWLFEAAFVGSNLPQSNSGEQNKRPNSVIMDSTKSKGSSNTFQLNSLTDLSDLPPSLTIDKYESGRAEALGALCRIICAKKTGEEILPVYLARFYLAVQQGLKISSDRECGETIVAILMNSQNLFRLDLDGVRILIPSFVSALEIVLADKDSKLSSNVSKVELRRASIHLLLSILVLPLHFQNIVIRELTTSNSSSEQPTTFAQLKPRLMNLVMNALQVEADPQNTHMLLGGLFLCVQDSAAFETVEQVTQPLAETTTTNLLSSASDTTSTTSMSGSSDPRSDYFGGDALCDVHPL</sequence>
<feature type="region of interest" description="Disordered" evidence="1">
    <location>
        <begin position="445"/>
        <end position="478"/>
    </location>
</feature>
<dbReference type="EMBL" id="VTPC01084771">
    <property type="protein sequence ID" value="KAF2887175.1"/>
    <property type="molecule type" value="Genomic_DNA"/>
</dbReference>
<feature type="region of interest" description="Disordered" evidence="1">
    <location>
        <begin position="505"/>
        <end position="530"/>
    </location>
</feature>
<feature type="compositionally biased region" description="Polar residues" evidence="1">
    <location>
        <begin position="520"/>
        <end position="530"/>
    </location>
</feature>
<dbReference type="AlphaFoldDB" id="A0A8K0G0C4"/>
<organism evidence="3 4">
    <name type="scientific">Ignelater luminosus</name>
    <name type="common">Cucubano</name>
    <name type="synonym">Pyrophorus luminosus</name>
    <dbReference type="NCBI Taxonomy" id="2038154"/>
    <lineage>
        <taxon>Eukaryota</taxon>
        <taxon>Metazoa</taxon>
        <taxon>Ecdysozoa</taxon>
        <taxon>Arthropoda</taxon>
        <taxon>Hexapoda</taxon>
        <taxon>Insecta</taxon>
        <taxon>Pterygota</taxon>
        <taxon>Neoptera</taxon>
        <taxon>Endopterygota</taxon>
        <taxon>Coleoptera</taxon>
        <taxon>Polyphaga</taxon>
        <taxon>Elateriformia</taxon>
        <taxon>Elateroidea</taxon>
        <taxon>Elateridae</taxon>
        <taxon>Agrypninae</taxon>
        <taxon>Pyrophorini</taxon>
        <taxon>Ignelater</taxon>
    </lineage>
</organism>
<feature type="domain" description="Ral GTPase-activating protein subunit alpha/beta N-terminal" evidence="2">
    <location>
        <begin position="159"/>
        <end position="280"/>
    </location>
</feature>
<feature type="compositionally biased region" description="Low complexity" evidence="1">
    <location>
        <begin position="751"/>
        <end position="769"/>
    </location>
</feature>
<name>A0A8K0G0C4_IGNLU</name>
<gene>
    <name evidence="3" type="ORF">ILUMI_18998</name>
</gene>
<dbReference type="InterPro" id="IPR039930">
    <property type="entry name" value="RALGAPB"/>
</dbReference>
<feature type="compositionally biased region" description="Low complexity" evidence="1">
    <location>
        <begin position="445"/>
        <end position="467"/>
    </location>
</feature>
<feature type="region of interest" description="Disordered" evidence="1">
    <location>
        <begin position="751"/>
        <end position="772"/>
    </location>
</feature>
<keyword evidence="4" id="KW-1185">Reference proteome</keyword>
<evidence type="ECO:0000313" key="4">
    <source>
        <dbReference type="Proteomes" id="UP000801492"/>
    </source>
</evidence>
<comment type="caution">
    <text evidence="3">The sequence shown here is derived from an EMBL/GenBank/DDBJ whole genome shotgun (WGS) entry which is preliminary data.</text>
</comment>
<feature type="non-terminal residue" evidence="3">
    <location>
        <position position="1"/>
    </location>
</feature>
<dbReference type="Pfam" id="PF20412">
    <property type="entry name" value="RALGAPB_N"/>
    <property type="match status" value="1"/>
</dbReference>
<accession>A0A8K0G0C4</accession>
<protein>
    <recommendedName>
        <fullName evidence="2">Ral GTPase-activating protein subunit alpha/beta N-terminal domain-containing protein</fullName>
    </recommendedName>
</protein>
<dbReference type="Proteomes" id="UP000801492">
    <property type="component" value="Unassembled WGS sequence"/>
</dbReference>
<dbReference type="OrthoDB" id="10009983at2759"/>
<evidence type="ECO:0000313" key="3">
    <source>
        <dbReference type="EMBL" id="KAF2887175.1"/>
    </source>
</evidence>
<dbReference type="PANTHER" id="PTHR21344">
    <property type="entry name" value="RAL GTPASE-ACTIVATING PROTEIN SUBUNIT BETA"/>
    <property type="match status" value="1"/>
</dbReference>
<proteinExistence type="predicted"/>